<sequence length="84" mass="9043">MDPRRKYAAPYLVPQLLVIFGDSGSSKKICSALGASELGKEYQNALNAAYDVTLHLSITENISGSVQDSPTMSVSRRVAKEAIL</sequence>
<dbReference type="EMBL" id="BGPR01208599">
    <property type="protein sequence ID" value="GBN36313.1"/>
    <property type="molecule type" value="Genomic_DNA"/>
</dbReference>
<organism evidence="2 3">
    <name type="scientific">Araneus ventricosus</name>
    <name type="common">Orbweaver spider</name>
    <name type="synonym">Epeira ventricosa</name>
    <dbReference type="NCBI Taxonomy" id="182803"/>
    <lineage>
        <taxon>Eukaryota</taxon>
        <taxon>Metazoa</taxon>
        <taxon>Ecdysozoa</taxon>
        <taxon>Arthropoda</taxon>
        <taxon>Chelicerata</taxon>
        <taxon>Arachnida</taxon>
        <taxon>Araneae</taxon>
        <taxon>Araneomorphae</taxon>
        <taxon>Entelegynae</taxon>
        <taxon>Araneoidea</taxon>
        <taxon>Araneidae</taxon>
        <taxon>Araneus</taxon>
    </lineage>
</organism>
<evidence type="ECO:0000313" key="3">
    <source>
        <dbReference type="Proteomes" id="UP000499080"/>
    </source>
</evidence>
<dbReference type="Proteomes" id="UP000499080">
    <property type="component" value="Unassembled WGS sequence"/>
</dbReference>
<evidence type="ECO:0000313" key="2">
    <source>
        <dbReference type="EMBL" id="GBN36358.1"/>
    </source>
</evidence>
<accession>A0A4Y2NA96</accession>
<evidence type="ECO:0000313" key="1">
    <source>
        <dbReference type="EMBL" id="GBN36313.1"/>
    </source>
</evidence>
<proteinExistence type="predicted"/>
<gene>
    <name evidence="1" type="ORF">AVEN_241006_1</name>
    <name evidence="2" type="ORF">AVEN_63578_1</name>
</gene>
<comment type="caution">
    <text evidence="2">The sequence shown here is derived from an EMBL/GenBank/DDBJ whole genome shotgun (WGS) entry which is preliminary data.</text>
</comment>
<protein>
    <submittedName>
        <fullName evidence="2">Uncharacterized protein</fullName>
    </submittedName>
</protein>
<keyword evidence="3" id="KW-1185">Reference proteome</keyword>
<name>A0A4Y2NA96_ARAVE</name>
<reference evidence="2 3" key="1">
    <citation type="journal article" date="2019" name="Sci. Rep.">
        <title>Orb-weaving spider Araneus ventricosus genome elucidates the spidroin gene catalogue.</title>
        <authorList>
            <person name="Kono N."/>
            <person name="Nakamura H."/>
            <person name="Ohtoshi R."/>
            <person name="Moran D.A.P."/>
            <person name="Shinohara A."/>
            <person name="Yoshida Y."/>
            <person name="Fujiwara M."/>
            <person name="Mori M."/>
            <person name="Tomita M."/>
            <person name="Arakawa K."/>
        </authorList>
    </citation>
    <scope>NUCLEOTIDE SEQUENCE [LARGE SCALE GENOMIC DNA]</scope>
</reference>
<dbReference type="AlphaFoldDB" id="A0A4Y2NA96"/>
<dbReference type="EMBL" id="BGPR01208618">
    <property type="protein sequence ID" value="GBN36358.1"/>
    <property type="molecule type" value="Genomic_DNA"/>
</dbReference>